<evidence type="ECO:0000313" key="2">
    <source>
        <dbReference type="Proteomes" id="UP001457282"/>
    </source>
</evidence>
<proteinExistence type="predicted"/>
<evidence type="ECO:0000313" key="1">
    <source>
        <dbReference type="EMBL" id="KAK9950829.1"/>
    </source>
</evidence>
<name>A0AAW1YQH1_RUBAR</name>
<reference evidence="1 2" key="1">
    <citation type="journal article" date="2023" name="G3 (Bethesda)">
        <title>A chromosome-length genome assembly and annotation of blackberry (Rubus argutus, cv. 'Hillquist').</title>
        <authorList>
            <person name="Bruna T."/>
            <person name="Aryal R."/>
            <person name="Dudchenko O."/>
            <person name="Sargent D.J."/>
            <person name="Mead D."/>
            <person name="Buti M."/>
            <person name="Cavallini A."/>
            <person name="Hytonen T."/>
            <person name="Andres J."/>
            <person name="Pham M."/>
            <person name="Weisz D."/>
            <person name="Mascagni F."/>
            <person name="Usai G."/>
            <person name="Natali L."/>
            <person name="Bassil N."/>
            <person name="Fernandez G.E."/>
            <person name="Lomsadze A."/>
            <person name="Armour M."/>
            <person name="Olukolu B."/>
            <person name="Poorten T."/>
            <person name="Britton C."/>
            <person name="Davik J."/>
            <person name="Ashrafi H."/>
            <person name="Aiden E.L."/>
            <person name="Borodovsky M."/>
            <person name="Worthington M."/>
        </authorList>
    </citation>
    <scope>NUCLEOTIDE SEQUENCE [LARGE SCALE GENOMIC DNA]</scope>
    <source>
        <strain evidence="1">PI 553951</strain>
    </source>
</reference>
<sequence length="127" mass="14838">MVPADDIFSKFMLQPHIEPCKDSICLLYRPFEREERRYIINLRMMKQQSLETLHTVTSGECFYRPLGFSIDNELMLAGGHRYEGERGLVIDMSLYNLESKQLKKTGIELAYIRYCFTYIASLVLIDG</sequence>
<protein>
    <submittedName>
        <fullName evidence="1">Uncharacterized protein</fullName>
    </submittedName>
</protein>
<dbReference type="Proteomes" id="UP001457282">
    <property type="component" value="Unassembled WGS sequence"/>
</dbReference>
<comment type="caution">
    <text evidence="1">The sequence shown here is derived from an EMBL/GenBank/DDBJ whole genome shotgun (WGS) entry which is preliminary data.</text>
</comment>
<accession>A0AAW1YQH1</accession>
<gene>
    <name evidence="1" type="ORF">M0R45_006295</name>
</gene>
<keyword evidence="2" id="KW-1185">Reference proteome</keyword>
<dbReference type="AlphaFoldDB" id="A0AAW1YQH1"/>
<organism evidence="1 2">
    <name type="scientific">Rubus argutus</name>
    <name type="common">Southern blackberry</name>
    <dbReference type="NCBI Taxonomy" id="59490"/>
    <lineage>
        <taxon>Eukaryota</taxon>
        <taxon>Viridiplantae</taxon>
        <taxon>Streptophyta</taxon>
        <taxon>Embryophyta</taxon>
        <taxon>Tracheophyta</taxon>
        <taxon>Spermatophyta</taxon>
        <taxon>Magnoliopsida</taxon>
        <taxon>eudicotyledons</taxon>
        <taxon>Gunneridae</taxon>
        <taxon>Pentapetalae</taxon>
        <taxon>rosids</taxon>
        <taxon>fabids</taxon>
        <taxon>Rosales</taxon>
        <taxon>Rosaceae</taxon>
        <taxon>Rosoideae</taxon>
        <taxon>Rosoideae incertae sedis</taxon>
        <taxon>Rubus</taxon>
    </lineage>
</organism>
<dbReference type="EMBL" id="JBEDUW010000001">
    <property type="protein sequence ID" value="KAK9950829.1"/>
    <property type="molecule type" value="Genomic_DNA"/>
</dbReference>